<dbReference type="InterPro" id="IPR015894">
    <property type="entry name" value="Guanylate-bd_N"/>
</dbReference>
<dbReference type="InterPro" id="IPR027417">
    <property type="entry name" value="P-loop_NTPase"/>
</dbReference>
<dbReference type="Gene3D" id="3.40.50.300">
    <property type="entry name" value="P-loop containing nucleotide triphosphate hydrolases"/>
    <property type="match status" value="1"/>
</dbReference>
<gene>
    <name evidence="5" type="ORF">CVLEPA_LOCUS24135</name>
</gene>
<evidence type="ECO:0000256" key="1">
    <source>
        <dbReference type="ARBA" id="ARBA00022741"/>
    </source>
</evidence>
<keyword evidence="1" id="KW-0547">Nucleotide-binding</keyword>
<evidence type="ECO:0000256" key="3">
    <source>
        <dbReference type="PROSITE-ProRule" id="PRU01052"/>
    </source>
</evidence>
<protein>
    <recommendedName>
        <fullName evidence="4">GB1/RHD3-type G domain-containing protein</fullName>
    </recommendedName>
</protein>
<sequence>MSAFDFFVKKGFSFLKLVTRKFDEQGKAEPLLTPTTNGYEMDKVLLMNLVEREEVKNNPVVIISVAGAKREGKSFLLSLLVKYLESDMDEKWMDDEESPIPQHFPWRSGREANTRGIWVWNKPYLIEGSDGRKMAVILLDTEGSFSKTGKKNDSNIFAFSTLLSCVQIYNMKDELNEQKLESLAIFTSYAEEAGNKDYSGHIFQTLMLLVRDWNDNRYKCGIEGGTKYMKDELNDYDGDDEDMIAVREKIFQAFKQVKCTLLPQPGPIIAGFGTSDRKDTKTLLIKDISPTMRIHLRRFFHHLLDECTEAKHIGGSIVKGEEILNFSTKLFDLLQNDQILNATSAMRGIDIAKAQTLIQQLQQDYDDNMKKVSESYCSEPELMEEHKKNLDEAHRKYDDGFSTVYDDHKNTFRTQLTEAIDMLFNKHNQTRITKENEIRSKYENLMETSLEEYKKLLKSNNSVAETSTLFYFLNNDLKTDAFYDEYENALKGKMEEAKNQMKSLQLLSEGQKIALESYKADMENKIKKDSPTMATLENLHKEYAKKAKKLLMSKYTTENTSQSDKEKQKNELNKELAKEYKTFKDRLEKNEKKFKTYVDSVKNDYLEYMDMVTRNVYLHHEDLRTVHDKFINMMKRELEKLRSVKNMKEVERKNLIQFMKSILEEEKQKIFTNMEQRKGEIRELSNKEVMNKIKKIIFKFDEGVWDQNWFMYQIRRTFCGYE</sequence>
<evidence type="ECO:0000259" key="4">
    <source>
        <dbReference type="PROSITE" id="PS51715"/>
    </source>
</evidence>
<evidence type="ECO:0000313" key="5">
    <source>
        <dbReference type="EMBL" id="CAK8691424.1"/>
    </source>
</evidence>
<organism evidence="5 6">
    <name type="scientific">Clavelina lepadiformis</name>
    <name type="common">Light-bulb sea squirt</name>
    <name type="synonym">Ascidia lepadiformis</name>
    <dbReference type="NCBI Taxonomy" id="159417"/>
    <lineage>
        <taxon>Eukaryota</taxon>
        <taxon>Metazoa</taxon>
        <taxon>Chordata</taxon>
        <taxon>Tunicata</taxon>
        <taxon>Ascidiacea</taxon>
        <taxon>Aplousobranchia</taxon>
        <taxon>Clavelinidae</taxon>
        <taxon>Clavelina</taxon>
    </lineage>
</organism>
<evidence type="ECO:0000313" key="6">
    <source>
        <dbReference type="Proteomes" id="UP001642483"/>
    </source>
</evidence>
<keyword evidence="6" id="KW-1185">Reference proteome</keyword>
<dbReference type="EMBL" id="CAWYQH010000119">
    <property type="protein sequence ID" value="CAK8691424.1"/>
    <property type="molecule type" value="Genomic_DNA"/>
</dbReference>
<comment type="similarity">
    <text evidence="3">Belongs to the TRAFAC class dynamin-like GTPase superfamily. GB1/RHD3 GTPase family.</text>
</comment>
<comment type="caution">
    <text evidence="5">The sequence shown here is derived from an EMBL/GenBank/DDBJ whole genome shotgun (WGS) entry which is preliminary data.</text>
</comment>
<dbReference type="Proteomes" id="UP001642483">
    <property type="component" value="Unassembled WGS sequence"/>
</dbReference>
<feature type="domain" description="GB1/RHD3-type G" evidence="4">
    <location>
        <begin position="57"/>
        <end position="213"/>
    </location>
</feature>
<proteinExistence type="inferred from homology"/>
<dbReference type="PANTHER" id="PTHR10751">
    <property type="entry name" value="GUANYLATE BINDING PROTEIN"/>
    <property type="match status" value="1"/>
</dbReference>
<evidence type="ECO:0000256" key="2">
    <source>
        <dbReference type="ARBA" id="ARBA00023134"/>
    </source>
</evidence>
<accession>A0ABP0GLB7</accession>
<keyword evidence="2" id="KW-0342">GTP-binding</keyword>
<dbReference type="PROSITE" id="PS51715">
    <property type="entry name" value="G_GB1_RHD3"/>
    <property type="match status" value="1"/>
</dbReference>
<dbReference type="InterPro" id="IPR030386">
    <property type="entry name" value="G_GB1_RHD3_dom"/>
</dbReference>
<dbReference type="SUPFAM" id="SSF52540">
    <property type="entry name" value="P-loop containing nucleoside triphosphate hydrolases"/>
    <property type="match status" value="1"/>
</dbReference>
<name>A0ABP0GLB7_CLALP</name>
<dbReference type="Pfam" id="PF02263">
    <property type="entry name" value="GBP"/>
    <property type="match status" value="1"/>
</dbReference>
<reference evidence="5 6" key="1">
    <citation type="submission" date="2024-02" db="EMBL/GenBank/DDBJ databases">
        <authorList>
            <person name="Daric V."/>
            <person name="Darras S."/>
        </authorList>
    </citation>
    <scope>NUCLEOTIDE SEQUENCE [LARGE SCALE GENOMIC DNA]</scope>
</reference>